<keyword evidence="6 19" id="KW-0812">Transmembrane</keyword>
<proteinExistence type="inferred from homology"/>
<evidence type="ECO:0000256" key="13">
    <source>
        <dbReference type="ARBA" id="ARBA00023180"/>
    </source>
</evidence>
<evidence type="ECO:0000256" key="7">
    <source>
        <dbReference type="ARBA" id="ARBA00022703"/>
    </source>
</evidence>
<comment type="catalytic activity">
    <reaction evidence="1">
        <text>Preferential release of a C-terminal arginine or lysine residue.</text>
        <dbReference type="EC" id="3.4.16.6"/>
    </reaction>
</comment>
<accession>F4P5W3</accession>
<gene>
    <name evidence="20" type="ORF">BATDEDRAFT_89569</name>
</gene>
<comment type="subcellular location">
    <subcellularLocation>
        <location evidence="2">Golgi apparatus</location>
        <location evidence="2">trans-Golgi network membrane</location>
        <topology evidence="2">Single-pass type I membrane protein</topology>
    </subcellularLocation>
</comment>
<comment type="similarity">
    <text evidence="3">Belongs to the peptidase S10 family.</text>
</comment>
<evidence type="ECO:0000256" key="8">
    <source>
        <dbReference type="ARBA" id="ARBA00022729"/>
    </source>
</evidence>
<evidence type="ECO:0000256" key="18">
    <source>
        <dbReference type="ARBA" id="ARBA00042717"/>
    </source>
</evidence>
<evidence type="ECO:0000256" key="12">
    <source>
        <dbReference type="ARBA" id="ARBA00023136"/>
    </source>
</evidence>
<dbReference type="FunFam" id="3.40.50.1820:FF:000121">
    <property type="entry name" value="Carboxypeptidase D"/>
    <property type="match status" value="1"/>
</dbReference>
<evidence type="ECO:0000256" key="15">
    <source>
        <dbReference type="ARBA" id="ARBA00038895"/>
    </source>
</evidence>
<dbReference type="Pfam" id="PF00450">
    <property type="entry name" value="Peptidase_S10"/>
    <property type="match status" value="1"/>
</dbReference>
<evidence type="ECO:0000313" key="21">
    <source>
        <dbReference type="Proteomes" id="UP000007241"/>
    </source>
</evidence>
<comment type="function">
    <text evidence="14">Protease with a carboxypeptidase B-like function involved in the C-terminal processing of the lysine and arginine residues from protein precursors. Promotes cell fusion and is involved in the programmed cell death.</text>
</comment>
<dbReference type="SUPFAM" id="SSF53474">
    <property type="entry name" value="alpha/beta-Hydrolases"/>
    <property type="match status" value="1"/>
</dbReference>
<dbReference type="OrthoDB" id="443318at2759"/>
<evidence type="ECO:0000256" key="14">
    <source>
        <dbReference type="ARBA" id="ARBA00037042"/>
    </source>
</evidence>
<dbReference type="InParanoid" id="F4P5W3"/>
<keyword evidence="12 19" id="KW-0472">Membrane</keyword>
<evidence type="ECO:0000256" key="3">
    <source>
        <dbReference type="ARBA" id="ARBA00009431"/>
    </source>
</evidence>
<dbReference type="OMA" id="PLMFAGQ"/>
<keyword evidence="5" id="KW-0645">Protease</keyword>
<dbReference type="GO" id="GO:0005794">
    <property type="term" value="C:Golgi apparatus"/>
    <property type="evidence" value="ECO:0007669"/>
    <property type="project" value="UniProtKB-SubCell"/>
</dbReference>
<reference evidence="20 21" key="1">
    <citation type="submission" date="2009-12" db="EMBL/GenBank/DDBJ databases">
        <title>The draft genome of Batrachochytrium dendrobatidis.</title>
        <authorList>
            <consortium name="US DOE Joint Genome Institute (JGI-PGF)"/>
            <person name="Kuo A."/>
            <person name="Salamov A."/>
            <person name="Schmutz J."/>
            <person name="Lucas S."/>
            <person name="Pitluck S."/>
            <person name="Rosenblum E."/>
            <person name="Stajich J."/>
            <person name="Eisen M."/>
            <person name="Grigoriev I.V."/>
        </authorList>
    </citation>
    <scope>NUCLEOTIDE SEQUENCE [LARGE SCALE GENOMIC DNA]</scope>
    <source>
        <strain evidence="21">JAM81 / FGSC 10211</strain>
    </source>
</reference>
<dbReference type="Proteomes" id="UP000007241">
    <property type="component" value="Unassembled WGS sequence"/>
</dbReference>
<name>F4P5W3_BATDJ</name>
<keyword evidence="10 19" id="KW-1133">Transmembrane helix</keyword>
<dbReference type="AlphaFoldDB" id="F4P5W3"/>
<evidence type="ECO:0000256" key="5">
    <source>
        <dbReference type="ARBA" id="ARBA00022670"/>
    </source>
</evidence>
<dbReference type="GO" id="GO:0006508">
    <property type="term" value="P:proteolysis"/>
    <property type="evidence" value="ECO:0007669"/>
    <property type="project" value="UniProtKB-KW"/>
</dbReference>
<dbReference type="PRINTS" id="PR00724">
    <property type="entry name" value="CRBOXYPTASEC"/>
</dbReference>
<keyword evidence="21" id="KW-1185">Reference proteome</keyword>
<keyword evidence="13" id="KW-0325">Glycoprotein</keyword>
<dbReference type="GO" id="GO:0006915">
    <property type="term" value="P:apoptotic process"/>
    <property type="evidence" value="ECO:0007669"/>
    <property type="project" value="UniProtKB-KW"/>
</dbReference>
<evidence type="ECO:0000256" key="1">
    <source>
        <dbReference type="ARBA" id="ARBA00001003"/>
    </source>
</evidence>
<evidence type="ECO:0000256" key="4">
    <source>
        <dbReference type="ARBA" id="ARBA00022645"/>
    </source>
</evidence>
<protein>
    <recommendedName>
        <fullName evidence="17">Pheromone-processing carboxypeptidase KEX1</fullName>
        <ecNumber evidence="15">3.4.16.6</ecNumber>
    </recommendedName>
    <alternativeName>
        <fullName evidence="18">Carboxypeptidase D</fullName>
    </alternativeName>
    <alternativeName>
        <fullName evidence="16">Pheromone-processing carboxypeptidase kex1</fullName>
    </alternativeName>
</protein>
<evidence type="ECO:0000256" key="2">
    <source>
        <dbReference type="ARBA" id="ARBA00004393"/>
    </source>
</evidence>
<dbReference type="InterPro" id="IPR001563">
    <property type="entry name" value="Peptidase_S10"/>
</dbReference>
<keyword evidence="11" id="KW-0333">Golgi apparatus</keyword>
<evidence type="ECO:0000256" key="11">
    <source>
        <dbReference type="ARBA" id="ARBA00023034"/>
    </source>
</evidence>
<dbReference type="STRING" id="684364.F4P5W3"/>
<dbReference type="GO" id="GO:0004185">
    <property type="term" value="F:serine-type carboxypeptidase activity"/>
    <property type="evidence" value="ECO:0000318"/>
    <property type="project" value="GO_Central"/>
</dbReference>
<dbReference type="FunCoup" id="F4P5W3">
    <property type="interactions" value="212"/>
</dbReference>
<evidence type="ECO:0000256" key="6">
    <source>
        <dbReference type="ARBA" id="ARBA00022692"/>
    </source>
</evidence>
<evidence type="ECO:0000256" key="10">
    <source>
        <dbReference type="ARBA" id="ARBA00022989"/>
    </source>
</evidence>
<evidence type="ECO:0000313" key="20">
    <source>
        <dbReference type="EMBL" id="EGF79251.1"/>
    </source>
</evidence>
<evidence type="ECO:0000256" key="9">
    <source>
        <dbReference type="ARBA" id="ARBA00022801"/>
    </source>
</evidence>
<dbReference type="HOGENOM" id="CLU_008523_11_3_1"/>
<dbReference type="GeneID" id="18243539"/>
<keyword evidence="8" id="KW-0732">Signal</keyword>
<evidence type="ECO:0000256" key="16">
    <source>
        <dbReference type="ARBA" id="ARBA00040403"/>
    </source>
</evidence>
<organism evidence="20 21">
    <name type="scientific">Batrachochytrium dendrobatidis (strain JAM81 / FGSC 10211)</name>
    <name type="common">Frog chytrid fungus</name>
    <dbReference type="NCBI Taxonomy" id="684364"/>
    <lineage>
        <taxon>Eukaryota</taxon>
        <taxon>Fungi</taxon>
        <taxon>Fungi incertae sedis</taxon>
        <taxon>Chytridiomycota</taxon>
        <taxon>Chytridiomycota incertae sedis</taxon>
        <taxon>Chytridiomycetes</taxon>
        <taxon>Rhizophydiales</taxon>
        <taxon>Rhizophydiales incertae sedis</taxon>
        <taxon>Batrachochytrium</taxon>
    </lineage>
</organism>
<keyword evidence="4" id="KW-0121">Carboxypeptidase</keyword>
<evidence type="ECO:0000256" key="17">
    <source>
        <dbReference type="ARBA" id="ARBA00040628"/>
    </source>
</evidence>
<keyword evidence="7" id="KW-0053">Apoptosis</keyword>
<dbReference type="Gene3D" id="3.40.50.1820">
    <property type="entry name" value="alpha/beta hydrolase"/>
    <property type="match status" value="1"/>
</dbReference>
<dbReference type="PANTHER" id="PTHR11802:SF190">
    <property type="entry name" value="PHEROMONE-PROCESSING CARBOXYPEPTIDASE KEX1"/>
    <property type="match status" value="1"/>
</dbReference>
<feature type="transmembrane region" description="Helical" evidence="19">
    <location>
        <begin position="461"/>
        <end position="482"/>
    </location>
</feature>
<evidence type="ECO:0000256" key="19">
    <source>
        <dbReference type="SAM" id="Phobius"/>
    </source>
</evidence>
<dbReference type="PANTHER" id="PTHR11802">
    <property type="entry name" value="SERINE PROTEASE FAMILY S10 SERINE CARBOXYPEPTIDASE"/>
    <property type="match status" value="1"/>
</dbReference>
<dbReference type="RefSeq" id="XP_006680074.1">
    <property type="nucleotide sequence ID" value="XM_006680011.1"/>
</dbReference>
<dbReference type="EC" id="3.4.16.6" evidence="15"/>
<keyword evidence="9" id="KW-0378">Hydrolase</keyword>
<dbReference type="EMBL" id="GL882886">
    <property type="protein sequence ID" value="EGF79251.1"/>
    <property type="molecule type" value="Genomic_DNA"/>
</dbReference>
<sequence length="521" mass="58769">MNISAADLYVPTIPGLSDDDAELFKMHAGHLPGVSNNTQTFFWLLQSQHNPSKDKLVVWLNGGPGCTSMDGLFLENGPFRANLNGTISYNKYSWNQNAHMLYVDQPVGTGYSYSTTDERFSSMKDISDNFIAFLENFYLVFPEYRRFELHIAGESFAGVYIPNFATDILQRNTVQKTKYRLKSIIVGNGWLDPIRQYNSYIPFAIQHDLLHGSYLDLAKKNWEICKKVLAEKSLVKSPDCEGILQQIINESKSTGKYCINLYDYRLRDQGPNQGCGLAWPTGIEHMVDYFNRDDVKVALHATGHKSGKWVECQRSVYKAIETQNTTASHVLLPDLLKHIEVSLFQGDTDIICNWLGLKEMVDVLEWNGAKGLGNVPQTPWLIDGRPAGWVSTARNLTFVLMYNASHMPSVDAPMASLDMVNRMMHVNFTQPLFESVLGSSDSLPATKAPIDGQSPPQPGPYLLAFGFLAAIIVFGIFIRMYCRRKPHRNSGHERLRQSESDPAHLEWAQVPTSEFIELQEP</sequence>
<dbReference type="InterPro" id="IPR029058">
    <property type="entry name" value="AB_hydrolase_fold"/>
</dbReference>